<gene>
    <name evidence="2" type="ORF">ACFP90_27535</name>
</gene>
<proteinExistence type="predicted"/>
<comment type="caution">
    <text evidence="2">The sequence shown here is derived from an EMBL/GenBank/DDBJ whole genome shotgun (WGS) entry which is preliminary data.</text>
</comment>
<reference evidence="3" key="1">
    <citation type="journal article" date="2019" name="Int. J. Syst. Evol. Microbiol.">
        <title>The Global Catalogue of Microorganisms (GCM) 10K type strain sequencing project: providing services to taxonomists for standard genome sequencing and annotation.</title>
        <authorList>
            <consortium name="The Broad Institute Genomics Platform"/>
            <consortium name="The Broad Institute Genome Sequencing Center for Infectious Disease"/>
            <person name="Wu L."/>
            <person name="Ma J."/>
        </authorList>
    </citation>
    <scope>NUCLEOTIDE SEQUENCE [LARGE SCALE GENOMIC DNA]</scope>
    <source>
        <strain evidence="3">CCUG 63830</strain>
    </source>
</reference>
<organism evidence="2 3">
    <name type="scientific">Deinococcus multiflagellatus</name>
    <dbReference type="NCBI Taxonomy" id="1656887"/>
    <lineage>
        <taxon>Bacteria</taxon>
        <taxon>Thermotogati</taxon>
        <taxon>Deinococcota</taxon>
        <taxon>Deinococci</taxon>
        <taxon>Deinococcales</taxon>
        <taxon>Deinococcaceae</taxon>
        <taxon>Deinococcus</taxon>
    </lineage>
</organism>
<name>A0ABW1ZSY2_9DEIO</name>
<dbReference type="Pfam" id="PF08885">
    <property type="entry name" value="GSCFA"/>
    <property type="match status" value="1"/>
</dbReference>
<dbReference type="RefSeq" id="WP_224612896.1">
    <property type="nucleotide sequence ID" value="NZ_JAIQXV010000045.1"/>
</dbReference>
<dbReference type="Proteomes" id="UP001596317">
    <property type="component" value="Unassembled WGS sequence"/>
</dbReference>
<protein>
    <submittedName>
        <fullName evidence="2">GSCFA domain-containing protein</fullName>
    </submittedName>
</protein>
<evidence type="ECO:0000259" key="1">
    <source>
        <dbReference type="Pfam" id="PF08885"/>
    </source>
</evidence>
<accession>A0ABW1ZSY2</accession>
<dbReference type="InterPro" id="IPR014982">
    <property type="entry name" value="GSCFA"/>
</dbReference>
<sequence>MRLQPWFTDGWETQETITSKPFNEPIRFRSVVALGSCFARNIARWLDHHGVRNHYDLWDTLYNPFAIEGEFTRLFMPLQWEEHIIEERKNGAMRYRDPWRSWITAPTREELMARNAALDDQARAALREANSIIITYGLSEVWESYGLTNLILNRVPIEADPRDIGVRWASRFATSEEVQRSTASIIDCIRQHVSADIPIIFTLSPVPLKYTSSPYSVEEATTLSKAILAVGMRDVIERAPHVHYFRSYELISRYDLQEQNVWQPDRRHVTASAIDRVAREFLRTCGYLPDEVDQFNEPHFWVPLVGLNGKVVGRSYAS</sequence>
<dbReference type="EMBL" id="JBHSWB010000004">
    <property type="protein sequence ID" value="MFC6663753.1"/>
    <property type="molecule type" value="Genomic_DNA"/>
</dbReference>
<keyword evidence="3" id="KW-1185">Reference proteome</keyword>
<feature type="domain" description="GSCFA" evidence="1">
    <location>
        <begin position="31"/>
        <end position="281"/>
    </location>
</feature>
<evidence type="ECO:0000313" key="3">
    <source>
        <dbReference type="Proteomes" id="UP001596317"/>
    </source>
</evidence>
<evidence type="ECO:0000313" key="2">
    <source>
        <dbReference type="EMBL" id="MFC6663753.1"/>
    </source>
</evidence>